<keyword evidence="1" id="KW-0812">Transmembrane</keyword>
<sequence length="153" mass="17499">MSENPKNTFTDFLTRDVYRVNKNQEKQVVFYRNRYVIAIMMGIFLLSFNVPPYLSLLLAGGFAIIAELRYRFDFLKKCQRVALAQVKHKTVASSNMLLNSALYGVLAILLLYLAFNEPSVQSYRWFLGGLGGIGVIVALVYIIQYISNRNDKI</sequence>
<keyword evidence="3" id="KW-1185">Reference proteome</keyword>
<reference evidence="2 3" key="1">
    <citation type="journal article" date="2020" name="Int. J. Syst. Evol. Microbiol.">
        <title>Description of Erysipelothrix piscisicarius sp. nov., an emergent fish pathogen, and assessment of virulence using a tiger barb (Puntigrus tetrazona) infection model.</title>
        <authorList>
            <person name="Pomaranski E.K."/>
            <person name="Griffin M.J."/>
            <person name="Camus A.C."/>
            <person name="Armwood A.R."/>
            <person name="Shelley J."/>
            <person name="Waldbieser G.C."/>
            <person name="LaFrentz B.R."/>
            <person name="Garcia J.C."/>
            <person name="Yanong R."/>
            <person name="Soto E."/>
        </authorList>
    </citation>
    <scope>NUCLEOTIDE SEQUENCE [LARGE SCALE GENOMIC DNA]</scope>
    <source>
        <strain evidence="2 3">15TAL0474</strain>
    </source>
</reference>
<protein>
    <submittedName>
        <fullName evidence="2">Uncharacterized protein</fullName>
    </submittedName>
</protein>
<dbReference type="AlphaFoldDB" id="A0A3Q8S2K8"/>
<name>A0A3Q8S2K8_9FIRM</name>
<gene>
    <name evidence="2" type="ORF">EEI45_03335</name>
</gene>
<dbReference type="KEGG" id="eri:EEI45_03335"/>
<evidence type="ECO:0000256" key="1">
    <source>
        <dbReference type="SAM" id="Phobius"/>
    </source>
</evidence>
<proteinExistence type="predicted"/>
<keyword evidence="1" id="KW-1133">Transmembrane helix</keyword>
<keyword evidence="1" id="KW-0472">Membrane</keyword>
<accession>A0A3Q8S2K8</accession>
<evidence type="ECO:0000313" key="3">
    <source>
        <dbReference type="Proteomes" id="UP000278804"/>
    </source>
</evidence>
<evidence type="ECO:0000313" key="2">
    <source>
        <dbReference type="EMBL" id="AZK43935.1"/>
    </source>
</evidence>
<dbReference type="RefSeq" id="WP_125164142.1">
    <property type="nucleotide sequence ID" value="NZ_CP034234.1"/>
</dbReference>
<feature type="transmembrane region" description="Helical" evidence="1">
    <location>
        <begin position="53"/>
        <end position="70"/>
    </location>
</feature>
<dbReference type="Proteomes" id="UP000278804">
    <property type="component" value="Chromosome"/>
</dbReference>
<dbReference type="EMBL" id="CP034234">
    <property type="protein sequence ID" value="AZK43935.1"/>
    <property type="molecule type" value="Genomic_DNA"/>
</dbReference>
<organism evidence="2 3">
    <name type="scientific">Erysipelothrix piscisicarius</name>
    <dbReference type="NCBI Taxonomy" id="2485784"/>
    <lineage>
        <taxon>Bacteria</taxon>
        <taxon>Bacillati</taxon>
        <taxon>Bacillota</taxon>
        <taxon>Erysipelotrichia</taxon>
        <taxon>Erysipelotrichales</taxon>
        <taxon>Erysipelotrichaceae</taxon>
        <taxon>Erysipelothrix</taxon>
    </lineage>
</organism>
<feature type="transmembrane region" description="Helical" evidence="1">
    <location>
        <begin position="29"/>
        <end position="47"/>
    </location>
</feature>
<feature type="transmembrane region" description="Helical" evidence="1">
    <location>
        <begin position="91"/>
        <end position="113"/>
    </location>
</feature>
<feature type="transmembrane region" description="Helical" evidence="1">
    <location>
        <begin position="125"/>
        <end position="146"/>
    </location>
</feature>